<evidence type="ECO:0000259" key="5">
    <source>
        <dbReference type="SMART" id="SM01360"/>
    </source>
</evidence>
<dbReference type="InterPro" id="IPR011625">
    <property type="entry name" value="A2M_N_BRD"/>
</dbReference>
<dbReference type="InterPro" id="IPR051802">
    <property type="entry name" value="YfhM-like"/>
</dbReference>
<dbReference type="InterPro" id="IPR001599">
    <property type="entry name" value="Macroglobln_a2"/>
</dbReference>
<dbReference type="SMART" id="SM01360">
    <property type="entry name" value="A2M"/>
    <property type="match status" value="1"/>
</dbReference>
<keyword evidence="7" id="KW-1185">Reference proteome</keyword>
<proteinExistence type="inferred from homology"/>
<dbReference type="Pfam" id="PF17973">
    <property type="entry name" value="bMG10"/>
    <property type="match status" value="1"/>
</dbReference>
<dbReference type="SMART" id="SM01359">
    <property type="entry name" value="A2M_N_2"/>
    <property type="match status" value="1"/>
</dbReference>
<sequence>MSMRAVFQVVTLFWVQAAGAAHLELFSPEGTTREVRQVTARFSEPMVAFGDPRLSDPFTVDCPAKGRGRWAESRTWIYDFDAELPAGLSCRFLPKPKLRALSGTVVELAKEYGFDTGGPVVTGSYPGEGSGNVDENQVFLLAAAAPATPESIAAHARCRIKGIEEEIGVDVLAGERRDAVLAQRRQLGWGYTDLLWPEGDFESLKPEDIKAGEARLVLVQCRRAIPPETEVRILWGKGIATTSGLATTDDQELSFKSRPSFTARFGCERINAEADCIPLLPMSLRFGSPVPTDKAAAVHLVDTAGKIYPAAVPDPGLKPFVEELTWKGPFPEKTTFRIELPPEFADDSGRPLENASRYPLEVKTDEYPPLVKFPGEFGLLELKEGGILPVTVRHIENPVTGQRLASGDPAISGKMKRVALGDQDIAAWIRKVKKAAERRGESVPLPNGKTEWKELTGTESVFADTPRAEAFELPRAEVQKEFEVLGIPLESAGFYIVELASPRLGAALLGQDRPRYVATTALVTNLSVHFKWGRESSLVWVTHLDSAQPVANADIHISRYCKNETLWQGRTDANGVALVQGPALPTPSDSGESCDGGDGPLMVSARSEGDMSFTLSSWANGISPQNFSLPVGLYDNPEVAHTVLDRSLFRAGETVSMKHFLRQRTAHGFGLPENLPEKIKVRHTGSGQEYELPARFDARGIAENSWAIPADARLGGYEVVFVHADGRESAASAKFRIEQFRVPTMRADIQPQSDPLINAKEAMLDLHVSYLSGGGAANAPVKVRTLVEPRLVSFPGYPDFDFRAQPIEEGLRDSSYSEKAEEPPGASSPAQVLPLRLDKGGAARIMVPNLPRRNTPQDLVAELEYQDPNGELLTVARRIPLWPAKLSLGIKTDGWVATRDRVRFQVLALDLAGKPAAGRDIRVDLYARTTYSHRKRLIGGFYAYEDKTEVKHLGIACNGRTNGQGILLCVLAPGVSGEILLQATADDGAGNQALGTGSIWIASEDEWWFENGPSDRMDVIPEKRAYELGDKARFQVRMPFRESMALVTVEREGIVDSFIAPLSGRAPVIEVPIKEAYAPNVFVSVLAVRGRVGVVQTWVADMARNFKLPWQADGGKATAMVDLSKPAYRLGLAEIDVGWAPNRLDVKVKADRDTYKVRETAKVKVTVQRASGGVPDEAEIALAAVDEGLLELKPNDSWNLLDAMMGRRGIEVLTSTAQMQVIGKRHYGRKAVPHGGGGGRQAARELFDTLLLWKGRVPLDTKGEAEVGVPLNDSLTAFRLVAVANAGSGLFGTGKTSIRTTQDLMLYSGLPPMVREGDHFRAIFNVRNATDRKIAGQLSARLTPKGAAAGQDLPPQPFELEAGTAGDFSWEVDVPVDIAGLDWEIAAAENGGAATDRLKTSQQVQPAVPVRVFQATLTRIDKPLSLAVQRPEDAVPGRGGVRVSLRAKLGDGLGGVIEYMTRYPYSCLEQKVSKAIALRDEGLWNKIVADLPAYQDSDGLFRYFPSDSIHGSDVLTAYVLAIAQEAGWELPENALGRAKEALKGFVGGRVLRDSALPTADLSIRKLAAVEALARYDEAAPELLDSIRIEPRLWPTSAVLDWLSVLQRVEAIPDRSAKLKDAEQTLRTRLNFQGTTLNFSSEKNDALWWLMISPDLNAVRALLDVMELPGWREDVPRLVTGALGRQTRGRWNTTTANAWGRLAMEKFSETYESAPVTGYAEASLGAVKKGMQWTEETRRSALNLPWPEGPSTLEVRHQGTGKPWAIVQSRAAIPLKEPLFTGFSIKRTVTPIEQKQAGAWNRGDVARITLELDAQSDMSWVVVDDPIPAGASILGGGLGRDSALLTQSEQQTGWAWPIYEERRFDAYRTYYDYVPKGRWSVEYTVRYNNPGSFELPPTRVEAMYAPEMFGELPNKALEIGGTP</sequence>
<evidence type="ECO:0000256" key="2">
    <source>
        <dbReference type="SAM" id="MobiDB-lite"/>
    </source>
</evidence>
<feature type="signal peptide" evidence="3">
    <location>
        <begin position="1"/>
        <end position="20"/>
    </location>
</feature>
<keyword evidence="3" id="KW-0732">Signal</keyword>
<name>A0ABZ2F5J9_METCP</name>
<dbReference type="Gene3D" id="1.50.10.20">
    <property type="match status" value="1"/>
</dbReference>
<organism evidence="6 7">
    <name type="scientific">Methylococcus capsulatus</name>
    <dbReference type="NCBI Taxonomy" id="414"/>
    <lineage>
        <taxon>Bacteria</taxon>
        <taxon>Pseudomonadati</taxon>
        <taxon>Pseudomonadota</taxon>
        <taxon>Gammaproteobacteria</taxon>
        <taxon>Methylococcales</taxon>
        <taxon>Methylococcaceae</taxon>
        <taxon>Methylococcus</taxon>
    </lineage>
</organism>
<dbReference type="Pfam" id="PF07703">
    <property type="entry name" value="A2M_BRD"/>
    <property type="match status" value="1"/>
</dbReference>
<dbReference type="PANTHER" id="PTHR40094:SF1">
    <property type="entry name" value="UBIQUITIN DOMAIN-CONTAINING PROTEIN"/>
    <property type="match status" value="1"/>
</dbReference>
<dbReference type="EMBL" id="CP104311">
    <property type="protein sequence ID" value="WWF01705.1"/>
    <property type="molecule type" value="Genomic_DNA"/>
</dbReference>
<dbReference type="Proteomes" id="UP001359308">
    <property type="component" value="Chromosome"/>
</dbReference>
<dbReference type="Pfam" id="PF01835">
    <property type="entry name" value="MG2"/>
    <property type="match status" value="1"/>
</dbReference>
<dbReference type="Pfam" id="PF00207">
    <property type="entry name" value="A2M"/>
    <property type="match status" value="1"/>
</dbReference>
<dbReference type="SUPFAM" id="SSF48239">
    <property type="entry name" value="Terpenoid cyclases/Protein prenyltransferases"/>
    <property type="match status" value="1"/>
</dbReference>
<dbReference type="InterPro" id="IPR041246">
    <property type="entry name" value="Bact_MG10"/>
</dbReference>
<feature type="domain" description="Alpha-2-macroglobulin" evidence="5">
    <location>
        <begin position="1250"/>
        <end position="1340"/>
    </location>
</feature>
<gene>
    <name evidence="6" type="ORF">N4J17_14745</name>
</gene>
<dbReference type="Pfam" id="PF11974">
    <property type="entry name" value="bMG3"/>
    <property type="match status" value="1"/>
</dbReference>
<protein>
    <submittedName>
        <fullName evidence="6">MG2 domain-containing protein</fullName>
    </submittedName>
</protein>
<dbReference type="RefSeq" id="WP_198322597.1">
    <property type="nucleotide sequence ID" value="NZ_CP104311.1"/>
</dbReference>
<evidence type="ECO:0000256" key="3">
    <source>
        <dbReference type="SAM" id="SignalP"/>
    </source>
</evidence>
<dbReference type="Gene3D" id="2.60.40.1930">
    <property type="match status" value="1"/>
</dbReference>
<evidence type="ECO:0000313" key="7">
    <source>
        <dbReference type="Proteomes" id="UP001359308"/>
    </source>
</evidence>
<evidence type="ECO:0000259" key="4">
    <source>
        <dbReference type="SMART" id="SM01359"/>
    </source>
</evidence>
<reference evidence="6 7" key="1">
    <citation type="submission" date="2022-09" db="EMBL/GenBank/DDBJ databases">
        <authorList>
            <person name="Giprobiosintez L."/>
        </authorList>
    </citation>
    <scope>NUCLEOTIDE SEQUENCE [LARGE SCALE GENOMIC DNA]</scope>
    <source>
        <strain evidence="7">VKPM-B-12549 (GBS-15)</strain>
    </source>
</reference>
<feature type="domain" description="Alpha-2-macroglobulin bait region" evidence="4">
    <location>
        <begin position="1017"/>
        <end position="1192"/>
    </location>
</feature>
<dbReference type="InterPro" id="IPR008930">
    <property type="entry name" value="Terpenoid_cyclase/PrenylTrfase"/>
</dbReference>
<feature type="chain" id="PRO_5046488856" evidence="3">
    <location>
        <begin position="21"/>
        <end position="1922"/>
    </location>
</feature>
<feature type="compositionally biased region" description="Basic and acidic residues" evidence="2">
    <location>
        <begin position="812"/>
        <end position="822"/>
    </location>
</feature>
<dbReference type="InterPro" id="IPR002890">
    <property type="entry name" value="MG2"/>
</dbReference>
<dbReference type="PANTHER" id="PTHR40094">
    <property type="entry name" value="ALPHA-2-MACROGLOBULIN HOMOLOG"/>
    <property type="match status" value="1"/>
</dbReference>
<feature type="region of interest" description="Disordered" evidence="2">
    <location>
        <begin position="812"/>
        <end position="832"/>
    </location>
</feature>
<evidence type="ECO:0000313" key="6">
    <source>
        <dbReference type="EMBL" id="WWF01705.1"/>
    </source>
</evidence>
<comment type="similarity">
    <text evidence="1">Belongs to the protease inhibitor I39 (alpha-2-macroglobulin) family. Bacterial alpha-2-macroglobulin subfamily.</text>
</comment>
<dbReference type="InterPro" id="IPR021868">
    <property type="entry name" value="Alpha_2_Macroglob_MG3"/>
</dbReference>
<evidence type="ECO:0000256" key="1">
    <source>
        <dbReference type="ARBA" id="ARBA00010556"/>
    </source>
</evidence>
<accession>A0ABZ2F5J9</accession>